<comment type="caution">
    <text evidence="1">The sequence shown here is derived from an EMBL/GenBank/DDBJ whole genome shotgun (WGS) entry which is preliminary data.</text>
</comment>
<evidence type="ECO:0000313" key="1">
    <source>
        <dbReference type="EMBL" id="PZT57363.1"/>
    </source>
</evidence>
<evidence type="ECO:0008006" key="3">
    <source>
        <dbReference type="Google" id="ProtNLM"/>
    </source>
</evidence>
<name>A0A2W6QJM8_9BACL</name>
<evidence type="ECO:0000313" key="2">
    <source>
        <dbReference type="Proteomes" id="UP000249204"/>
    </source>
</evidence>
<dbReference type="RefSeq" id="WP_111268515.1">
    <property type="nucleotide sequence ID" value="NZ_QKWW01000006.1"/>
</dbReference>
<organism evidence="1 2">
    <name type="scientific">Paenibacillus silvae</name>
    <dbReference type="NCBI Taxonomy" id="1325358"/>
    <lineage>
        <taxon>Bacteria</taxon>
        <taxon>Bacillati</taxon>
        <taxon>Bacillota</taxon>
        <taxon>Bacilli</taxon>
        <taxon>Bacillales</taxon>
        <taxon>Paenibacillaceae</taxon>
        <taxon>Paenibacillus</taxon>
    </lineage>
</organism>
<proteinExistence type="predicted"/>
<accession>A0A2W6QJM8</accession>
<dbReference type="Proteomes" id="UP000249204">
    <property type="component" value="Unassembled WGS sequence"/>
</dbReference>
<dbReference type="EMBL" id="QKWW01000006">
    <property type="protein sequence ID" value="PZT57363.1"/>
    <property type="molecule type" value="Genomic_DNA"/>
</dbReference>
<protein>
    <recommendedName>
        <fullName evidence="3">Helix-turn-helix domain-containing protein</fullName>
    </recommendedName>
</protein>
<sequence>MVRYTFLEAEAIDRMYDEGYSHKTIAEQINIDFHKGANIRNERSVGYVINKTYQEENGWYERLEEKWLAEVK</sequence>
<gene>
    <name evidence="1" type="ORF">DN757_01525</name>
</gene>
<reference evidence="1 2" key="1">
    <citation type="submission" date="2018-06" db="EMBL/GenBank/DDBJ databases">
        <title>Isolation of heavy metals resistant Paenibacillus silvae NC2 from Gold-Copper mine in ZiJin, China.</title>
        <authorList>
            <person name="Xu J."/>
            <person name="Mazhar H.S."/>
            <person name="Rensing C."/>
        </authorList>
    </citation>
    <scope>NUCLEOTIDE SEQUENCE [LARGE SCALE GENOMIC DNA]</scope>
    <source>
        <strain evidence="1 2">NC2</strain>
    </source>
</reference>
<dbReference type="AlphaFoldDB" id="A0A2W6QJM8"/>